<dbReference type="InterPro" id="IPR000639">
    <property type="entry name" value="Epox_hydrolase-like"/>
</dbReference>
<protein>
    <submittedName>
        <fullName evidence="3">Alpha/beta fold hydrolase</fullName>
    </submittedName>
</protein>
<keyword evidence="1" id="KW-0560">Oxidoreductase</keyword>
<keyword evidence="3" id="KW-0378">Hydrolase</keyword>
<proteinExistence type="predicted"/>
<sequence>MGTVTVGTENSTPIELYYEDQGSGQPVVLIHGYPLDGHSWERQTRELLAAGYRVITYDRRGFGQSSKVGAGYDYDTFAADLDAVLTELDLREVILVGFSMGTGELARYVKNHGHERVAKLAFLASLEPFLVKRDDNPEGVPQEVFDGIAAAARGDRYAWFTQFYKDFYNLDENLGSRISQEAVTANWNTATGSAPVAAYAVVSSWIEDFRADVEAVRAAAKPTLILHGTKDNILPIDATGRRFHQAVPEAEYVEVEGAPHGLLWTHAEEVNGALLTFVRS</sequence>
<reference evidence="4" key="1">
    <citation type="journal article" date="2019" name="Int. J. Syst. Evol. Microbiol.">
        <title>The Global Catalogue of Microorganisms (GCM) 10K type strain sequencing project: providing services to taxonomists for standard genome sequencing and annotation.</title>
        <authorList>
            <consortium name="The Broad Institute Genomics Platform"/>
            <consortium name="The Broad Institute Genome Sequencing Center for Infectious Disease"/>
            <person name="Wu L."/>
            <person name="Ma J."/>
        </authorList>
    </citation>
    <scope>NUCLEOTIDE SEQUENCE [LARGE SCALE GENOMIC DNA]</scope>
    <source>
        <strain evidence="4">KACC 12634</strain>
    </source>
</reference>
<dbReference type="InterPro" id="IPR050471">
    <property type="entry name" value="AB_hydrolase"/>
</dbReference>
<dbReference type="GO" id="GO:0016787">
    <property type="term" value="F:hydrolase activity"/>
    <property type="evidence" value="ECO:0007669"/>
    <property type="project" value="UniProtKB-KW"/>
</dbReference>
<dbReference type="Proteomes" id="UP001596470">
    <property type="component" value="Unassembled WGS sequence"/>
</dbReference>
<dbReference type="InterPro" id="IPR000073">
    <property type="entry name" value="AB_hydrolase_1"/>
</dbReference>
<organism evidence="3 4">
    <name type="scientific">Glycomyces mayteni</name>
    <dbReference type="NCBI Taxonomy" id="543887"/>
    <lineage>
        <taxon>Bacteria</taxon>
        <taxon>Bacillati</taxon>
        <taxon>Actinomycetota</taxon>
        <taxon>Actinomycetes</taxon>
        <taxon>Glycomycetales</taxon>
        <taxon>Glycomycetaceae</taxon>
        <taxon>Glycomyces</taxon>
    </lineage>
</organism>
<dbReference type="InterPro" id="IPR029058">
    <property type="entry name" value="AB_hydrolase_fold"/>
</dbReference>
<keyword evidence="4" id="KW-1185">Reference proteome</keyword>
<evidence type="ECO:0000313" key="4">
    <source>
        <dbReference type="Proteomes" id="UP001596470"/>
    </source>
</evidence>
<dbReference type="SUPFAM" id="SSF53474">
    <property type="entry name" value="alpha/beta-Hydrolases"/>
    <property type="match status" value="1"/>
</dbReference>
<evidence type="ECO:0000256" key="1">
    <source>
        <dbReference type="ARBA" id="ARBA00022559"/>
    </source>
</evidence>
<evidence type="ECO:0000259" key="2">
    <source>
        <dbReference type="Pfam" id="PF00561"/>
    </source>
</evidence>
<dbReference type="Pfam" id="PF00561">
    <property type="entry name" value="Abhydrolase_1"/>
    <property type="match status" value="1"/>
</dbReference>
<dbReference type="PANTHER" id="PTHR43433">
    <property type="entry name" value="HYDROLASE, ALPHA/BETA FOLD FAMILY PROTEIN"/>
    <property type="match status" value="1"/>
</dbReference>
<dbReference type="RefSeq" id="WP_382344752.1">
    <property type="nucleotide sequence ID" value="NZ_JBHMBP010000001.1"/>
</dbReference>
<dbReference type="EMBL" id="JBHSYS010000004">
    <property type="protein sequence ID" value="MFC6959076.1"/>
    <property type="molecule type" value="Genomic_DNA"/>
</dbReference>
<gene>
    <name evidence="3" type="ORF">ACFQS3_17900</name>
</gene>
<dbReference type="PRINTS" id="PR00111">
    <property type="entry name" value="ABHYDROLASE"/>
</dbReference>
<dbReference type="Gene3D" id="3.40.50.1820">
    <property type="entry name" value="alpha/beta hydrolase"/>
    <property type="match status" value="1"/>
</dbReference>
<dbReference type="PANTHER" id="PTHR43433:SF4">
    <property type="entry name" value="NON-HEME CHLOROPEROXIDASE-RELATED"/>
    <property type="match status" value="1"/>
</dbReference>
<feature type="domain" description="AB hydrolase-1" evidence="2">
    <location>
        <begin position="26"/>
        <end position="267"/>
    </location>
</feature>
<comment type="caution">
    <text evidence="3">The sequence shown here is derived from an EMBL/GenBank/DDBJ whole genome shotgun (WGS) entry which is preliminary data.</text>
</comment>
<name>A0ABW2DCZ4_9ACTN</name>
<keyword evidence="1" id="KW-0575">Peroxidase</keyword>
<dbReference type="PRINTS" id="PR00412">
    <property type="entry name" value="EPOXHYDRLASE"/>
</dbReference>
<evidence type="ECO:0000313" key="3">
    <source>
        <dbReference type="EMBL" id="MFC6959076.1"/>
    </source>
</evidence>
<accession>A0ABW2DCZ4</accession>